<dbReference type="OrthoDB" id="5181746at2"/>
<gene>
    <name evidence="2" type="ORF">BK826_03585</name>
</gene>
<accession>A0A1S2N1B9</accession>
<sequence>MTTIPEPHPAASGPGTPAAAEEPQIPASARRAPDLAQRTQDGAAAPEQGQGQPSYRAEITTGEQFQHYAQLSGQGPVIFALYRGSDAAAVRNVEQLEQLIDSAQGRLLLAAADIEQSPEIAQALQAATSLTAIAMLGGRPAPLYDQPVSPEQMQSVLGQVLQLAQQAQLTGGFEPVGTKGAAPAEKPLPPLHRKAQDALEAQDYDAARAAYEQALSEQPGDREAKLGLARVGLLARVADADAQAVRQRAAEAPQEVDAQLAVADLDVAGGHVEDAFARLLKLFAAVGPEEKSRVRERMLELFDVVGAEDPRVVSARAALMRALF</sequence>
<proteinExistence type="predicted"/>
<feature type="region of interest" description="Disordered" evidence="1">
    <location>
        <begin position="1"/>
        <end position="53"/>
    </location>
</feature>
<evidence type="ECO:0000256" key="1">
    <source>
        <dbReference type="SAM" id="MobiDB-lite"/>
    </source>
</evidence>
<feature type="compositionally biased region" description="Low complexity" evidence="1">
    <location>
        <begin position="9"/>
        <end position="23"/>
    </location>
</feature>
<dbReference type="Gene3D" id="1.25.40.10">
    <property type="entry name" value="Tetratricopeptide repeat domain"/>
    <property type="match status" value="1"/>
</dbReference>
<reference evidence="2 3" key="1">
    <citation type="submission" date="2016-10" db="EMBL/GenBank/DDBJ databases">
        <title>Draft genome sequence of strain LCT isolated from the Shenzhou X spacecraft of China.</title>
        <authorList>
            <person name="Huang B."/>
        </authorList>
    </citation>
    <scope>NUCLEOTIDE SEQUENCE [LARGE SCALE GENOMIC DNA]</scope>
    <source>
        <strain evidence="2 3">LCT-H5</strain>
    </source>
</reference>
<dbReference type="EMBL" id="MODZ01000003">
    <property type="protein sequence ID" value="OIJ36497.1"/>
    <property type="molecule type" value="Genomic_DNA"/>
</dbReference>
<comment type="caution">
    <text evidence="2">The sequence shown here is derived from an EMBL/GenBank/DDBJ whole genome shotgun (WGS) entry which is preliminary data.</text>
</comment>
<evidence type="ECO:0000313" key="3">
    <source>
        <dbReference type="Proteomes" id="UP000179540"/>
    </source>
</evidence>
<dbReference type="Pfam" id="PF14561">
    <property type="entry name" value="TPR_20"/>
    <property type="match status" value="1"/>
</dbReference>
<evidence type="ECO:0008006" key="4">
    <source>
        <dbReference type="Google" id="ProtNLM"/>
    </source>
</evidence>
<dbReference type="Pfam" id="PF14559">
    <property type="entry name" value="TPR_19"/>
    <property type="match status" value="1"/>
</dbReference>
<protein>
    <recommendedName>
        <fullName evidence="4">Thioredoxin</fullName>
    </recommendedName>
</protein>
<dbReference type="SUPFAM" id="SSF48452">
    <property type="entry name" value="TPR-like"/>
    <property type="match status" value="1"/>
</dbReference>
<name>A0A1S2N1B9_9MICC</name>
<evidence type="ECO:0000313" key="2">
    <source>
        <dbReference type="EMBL" id="OIJ36497.1"/>
    </source>
</evidence>
<dbReference type="Proteomes" id="UP000179540">
    <property type="component" value="Unassembled WGS sequence"/>
</dbReference>
<dbReference type="AlphaFoldDB" id="A0A1S2N1B9"/>
<dbReference type="InterPro" id="IPR011990">
    <property type="entry name" value="TPR-like_helical_dom_sf"/>
</dbReference>
<organism evidence="2 3">
    <name type="scientific">Rothia kristinae</name>
    <dbReference type="NCBI Taxonomy" id="37923"/>
    <lineage>
        <taxon>Bacteria</taxon>
        <taxon>Bacillati</taxon>
        <taxon>Actinomycetota</taxon>
        <taxon>Actinomycetes</taxon>
        <taxon>Micrococcales</taxon>
        <taxon>Micrococcaceae</taxon>
        <taxon>Rothia</taxon>
    </lineage>
</organism>
<dbReference type="RefSeq" id="WP_075514403.1">
    <property type="nucleotide sequence ID" value="NZ_MODZ01000003.1"/>
</dbReference>